<dbReference type="GO" id="GO:0005886">
    <property type="term" value="C:plasma membrane"/>
    <property type="evidence" value="ECO:0007669"/>
    <property type="project" value="UniProtKB-SubCell"/>
</dbReference>
<organism evidence="10 11">
    <name type="scientific">Methylobrevis pamukkalensis</name>
    <dbReference type="NCBI Taxonomy" id="1439726"/>
    <lineage>
        <taxon>Bacteria</taxon>
        <taxon>Pseudomonadati</taxon>
        <taxon>Pseudomonadota</taxon>
        <taxon>Alphaproteobacteria</taxon>
        <taxon>Hyphomicrobiales</taxon>
        <taxon>Pleomorphomonadaceae</taxon>
        <taxon>Methylobrevis</taxon>
    </lineage>
</organism>
<feature type="region of interest" description="Disordered" evidence="8">
    <location>
        <begin position="352"/>
        <end position="394"/>
    </location>
</feature>
<evidence type="ECO:0000256" key="9">
    <source>
        <dbReference type="SAM" id="Phobius"/>
    </source>
</evidence>
<evidence type="ECO:0000313" key="11">
    <source>
        <dbReference type="Proteomes" id="UP000094622"/>
    </source>
</evidence>
<feature type="transmembrane region" description="Helical" evidence="9">
    <location>
        <begin position="56"/>
        <end position="78"/>
    </location>
</feature>
<proteinExistence type="inferred from homology"/>
<feature type="transmembrane region" description="Helical" evidence="9">
    <location>
        <begin position="269"/>
        <end position="285"/>
    </location>
</feature>
<sequence length="394" mass="42518">MTLRNKFLFWIAAACGLILFLFLFSGILLPFVGGMAVAYLLDPVADRLERLGLSRLFATLVIVLLFLLVIVLMFVLVVPLLANQISAAIAAFPAFLTWLQTFVVERAGPRIADTFNISQDQLRSSIGSVLNGASEWLTDIASSLLTGGQMLMSLVSALVITPVVAFYLLLDWDRMVAKVDALLPRDHQDTIRRLAREMDQGVSDFVRGQVSVCILLGIFYATALVIVGLNFGFLIGIAIGLISFIPYIGAALGGVVAIGVAIFQFWPEWTMVAIVVGIFAVGQFIEGNVLQPKLIGSSVGLHPVWLMFALFAFGALFGFVGMLIAVPASTAVAVLIRFGLTKYLESPLYSGRASTRCRPTPTRAAACDEDDPADPDPAGSSRCLRPGGFRGRPR</sequence>
<evidence type="ECO:0000256" key="2">
    <source>
        <dbReference type="ARBA" id="ARBA00009773"/>
    </source>
</evidence>
<dbReference type="GO" id="GO:0055085">
    <property type="term" value="P:transmembrane transport"/>
    <property type="evidence" value="ECO:0007669"/>
    <property type="project" value="TreeGrafter"/>
</dbReference>
<feature type="transmembrane region" description="Helical" evidence="9">
    <location>
        <begin position="150"/>
        <end position="170"/>
    </location>
</feature>
<evidence type="ECO:0000256" key="7">
    <source>
        <dbReference type="ARBA" id="ARBA00023136"/>
    </source>
</evidence>
<dbReference type="PANTHER" id="PTHR21716">
    <property type="entry name" value="TRANSMEMBRANE PROTEIN"/>
    <property type="match status" value="1"/>
</dbReference>
<dbReference type="InterPro" id="IPR002549">
    <property type="entry name" value="AI-2E-like"/>
</dbReference>
<accession>A0A1E3H0S9</accession>
<reference evidence="10 11" key="1">
    <citation type="submission" date="2016-07" db="EMBL/GenBank/DDBJ databases">
        <title>Draft Genome Sequence of Methylobrevis pamukkalensis PK2.</title>
        <authorList>
            <person name="Vasilenko O.V."/>
            <person name="Doronina N.V."/>
            <person name="Shmareva M.N."/>
            <person name="Tarlachkov S.V."/>
            <person name="Mustakhimov I."/>
            <person name="Trotsenko Y.A."/>
        </authorList>
    </citation>
    <scope>NUCLEOTIDE SEQUENCE [LARGE SCALE GENOMIC DNA]</scope>
    <source>
        <strain evidence="10 11">PK2</strain>
    </source>
</reference>
<evidence type="ECO:0000256" key="4">
    <source>
        <dbReference type="ARBA" id="ARBA00022475"/>
    </source>
</evidence>
<dbReference type="EMBL" id="MCRJ01000069">
    <property type="protein sequence ID" value="ODN69910.1"/>
    <property type="molecule type" value="Genomic_DNA"/>
</dbReference>
<comment type="caution">
    <text evidence="10">The sequence shown here is derived from an EMBL/GenBank/DDBJ whole genome shotgun (WGS) entry which is preliminary data.</text>
</comment>
<evidence type="ECO:0000256" key="1">
    <source>
        <dbReference type="ARBA" id="ARBA00004651"/>
    </source>
</evidence>
<dbReference type="PANTHER" id="PTHR21716:SF53">
    <property type="entry name" value="PERMEASE PERM-RELATED"/>
    <property type="match status" value="1"/>
</dbReference>
<feature type="transmembrane region" description="Helical" evidence="9">
    <location>
        <begin position="85"/>
        <end position="103"/>
    </location>
</feature>
<evidence type="ECO:0000256" key="8">
    <source>
        <dbReference type="SAM" id="MobiDB-lite"/>
    </source>
</evidence>
<dbReference type="AlphaFoldDB" id="A0A1E3H0S9"/>
<gene>
    <name evidence="10" type="primary">tqsA_2</name>
    <name evidence="10" type="ORF">A6302_02792</name>
</gene>
<keyword evidence="5 9" id="KW-0812">Transmembrane</keyword>
<evidence type="ECO:0000313" key="10">
    <source>
        <dbReference type="EMBL" id="ODN69910.1"/>
    </source>
</evidence>
<dbReference type="PATRIC" id="fig|1439726.3.peg.2945"/>
<comment type="similarity">
    <text evidence="2">Belongs to the autoinducer-2 exporter (AI-2E) (TC 2.A.86) family.</text>
</comment>
<dbReference type="Pfam" id="PF01594">
    <property type="entry name" value="AI-2E_transport"/>
    <property type="match status" value="1"/>
</dbReference>
<feature type="transmembrane region" description="Helical" evidence="9">
    <location>
        <begin position="7"/>
        <end position="36"/>
    </location>
</feature>
<dbReference type="Proteomes" id="UP000094622">
    <property type="component" value="Unassembled WGS sequence"/>
</dbReference>
<keyword evidence="11" id="KW-1185">Reference proteome</keyword>
<feature type="transmembrane region" description="Helical" evidence="9">
    <location>
        <begin position="305"/>
        <end position="336"/>
    </location>
</feature>
<keyword evidence="6 9" id="KW-1133">Transmembrane helix</keyword>
<dbReference type="RefSeq" id="WP_069307298.1">
    <property type="nucleotide sequence ID" value="NZ_MCRJ01000069.1"/>
</dbReference>
<evidence type="ECO:0000256" key="3">
    <source>
        <dbReference type="ARBA" id="ARBA00022448"/>
    </source>
</evidence>
<protein>
    <submittedName>
        <fullName evidence="10">AI-2 transport protein TqsA</fullName>
    </submittedName>
</protein>
<keyword evidence="7 9" id="KW-0472">Membrane</keyword>
<name>A0A1E3H0S9_9HYPH</name>
<comment type="subcellular location">
    <subcellularLocation>
        <location evidence="1">Cell membrane</location>
        <topology evidence="1">Multi-pass membrane protein</topology>
    </subcellularLocation>
</comment>
<feature type="transmembrane region" description="Helical" evidence="9">
    <location>
        <begin position="233"/>
        <end position="262"/>
    </location>
</feature>
<evidence type="ECO:0000256" key="5">
    <source>
        <dbReference type="ARBA" id="ARBA00022692"/>
    </source>
</evidence>
<keyword evidence="3" id="KW-0813">Transport</keyword>
<evidence type="ECO:0000256" key="6">
    <source>
        <dbReference type="ARBA" id="ARBA00022989"/>
    </source>
</evidence>
<keyword evidence="4" id="KW-1003">Cell membrane</keyword>
<feature type="transmembrane region" description="Helical" evidence="9">
    <location>
        <begin position="205"/>
        <end position="227"/>
    </location>
</feature>
<dbReference type="OrthoDB" id="5792512at2"/>